<sequence>MLHRRFLAIAAVSASVIAGASLVRPATAAQTLDCWMNDSKQTCQVKPWGNGGFEISFSGSAIYRFVPAGPPTTDNRRMRDEQGRIWLMSGHHSFTLSEQNGDGNRIAVSNVKSRPAAAADHQAHSKVKLSGHGQPTVTLYAKPNYGAAIAGMGVSGETLDKLACTSNSQGTWCRVGYPGQSGRVLWVNRDSLIFLGDGE</sequence>
<evidence type="ECO:0000313" key="3">
    <source>
        <dbReference type="Proteomes" id="UP001302329"/>
    </source>
</evidence>
<dbReference type="RefSeq" id="WP_323357230.1">
    <property type="nucleotide sequence ID" value="NZ_JAYGHY010000041.1"/>
</dbReference>
<keyword evidence="3" id="KW-1185">Reference proteome</keyword>
<dbReference type="EMBL" id="JAYGHY010000041">
    <property type="protein sequence ID" value="MEA5443223.1"/>
    <property type="molecule type" value="Genomic_DNA"/>
</dbReference>
<protein>
    <recommendedName>
        <fullName evidence="4">SH3b domain-containing protein</fullName>
    </recommendedName>
</protein>
<evidence type="ECO:0008006" key="4">
    <source>
        <dbReference type="Google" id="ProtNLM"/>
    </source>
</evidence>
<organism evidence="2 3">
    <name type="scientific">Cyanobium gracile UHCC 0281</name>
    <dbReference type="NCBI Taxonomy" id="3110309"/>
    <lineage>
        <taxon>Bacteria</taxon>
        <taxon>Bacillati</taxon>
        <taxon>Cyanobacteriota</taxon>
        <taxon>Cyanophyceae</taxon>
        <taxon>Synechococcales</taxon>
        <taxon>Prochlorococcaceae</taxon>
        <taxon>Cyanobium</taxon>
    </lineage>
</organism>
<evidence type="ECO:0000256" key="1">
    <source>
        <dbReference type="SAM" id="SignalP"/>
    </source>
</evidence>
<reference evidence="2 3" key="1">
    <citation type="submission" date="2023-12" db="EMBL/GenBank/DDBJ databases">
        <title>Baltic Sea Cyanobacteria.</title>
        <authorList>
            <person name="Delbaje E."/>
            <person name="Fewer D.P."/>
            <person name="Shishido T.K."/>
        </authorList>
    </citation>
    <scope>NUCLEOTIDE SEQUENCE [LARGE SCALE GENOMIC DNA]</scope>
    <source>
        <strain evidence="2 3">UHCC 0281</strain>
    </source>
</reference>
<proteinExistence type="predicted"/>
<feature type="chain" id="PRO_5045608478" description="SH3b domain-containing protein" evidence="1">
    <location>
        <begin position="29"/>
        <end position="199"/>
    </location>
</feature>
<comment type="caution">
    <text evidence="2">The sequence shown here is derived from an EMBL/GenBank/DDBJ whole genome shotgun (WGS) entry which is preliminary data.</text>
</comment>
<accession>A0ABU5SXS3</accession>
<dbReference type="Proteomes" id="UP001302329">
    <property type="component" value="Unassembled WGS sequence"/>
</dbReference>
<gene>
    <name evidence="2" type="ORF">VB739_11730</name>
</gene>
<evidence type="ECO:0000313" key="2">
    <source>
        <dbReference type="EMBL" id="MEA5443223.1"/>
    </source>
</evidence>
<keyword evidence="1" id="KW-0732">Signal</keyword>
<name>A0ABU5SXS3_9CYAN</name>
<feature type="signal peptide" evidence="1">
    <location>
        <begin position="1"/>
        <end position="28"/>
    </location>
</feature>